<dbReference type="PROSITE" id="PS50262">
    <property type="entry name" value="G_PROTEIN_RECEP_F1_2"/>
    <property type="match status" value="1"/>
</dbReference>
<reference evidence="11" key="1">
    <citation type="submission" date="2020-04" db="EMBL/GenBank/DDBJ databases">
        <authorList>
            <person name="Alioto T."/>
            <person name="Alioto T."/>
            <person name="Gomez Garrido J."/>
        </authorList>
    </citation>
    <scope>NUCLEOTIDE SEQUENCE</scope>
    <source>
        <strain evidence="11">A484AB</strain>
    </source>
</reference>
<keyword evidence="2" id="KW-1003">Cell membrane</keyword>
<evidence type="ECO:0000256" key="4">
    <source>
        <dbReference type="ARBA" id="ARBA00022989"/>
    </source>
</evidence>
<dbReference type="InterPro" id="IPR000276">
    <property type="entry name" value="GPCR_Rhodpsn"/>
</dbReference>
<evidence type="ECO:0000256" key="10">
    <source>
        <dbReference type="RuleBase" id="RU000688"/>
    </source>
</evidence>
<comment type="caution">
    <text evidence="11">The sequence shown here is derived from an EMBL/GenBank/DDBJ whole genome shotgun (WGS) entry which is preliminary data.</text>
</comment>
<dbReference type="CDD" id="cd00637">
    <property type="entry name" value="7tm_classA_rhodopsin-like"/>
    <property type="match status" value="1"/>
</dbReference>
<evidence type="ECO:0000256" key="2">
    <source>
        <dbReference type="ARBA" id="ARBA00022475"/>
    </source>
</evidence>
<dbReference type="PRINTS" id="PR00237">
    <property type="entry name" value="GPCRRHODOPSN"/>
</dbReference>
<organism evidence="11 12">
    <name type="scientific">Paramuricea clavata</name>
    <name type="common">Red gorgonian</name>
    <name type="synonym">Violescent sea-whip</name>
    <dbReference type="NCBI Taxonomy" id="317549"/>
    <lineage>
        <taxon>Eukaryota</taxon>
        <taxon>Metazoa</taxon>
        <taxon>Cnidaria</taxon>
        <taxon>Anthozoa</taxon>
        <taxon>Octocorallia</taxon>
        <taxon>Malacalcyonacea</taxon>
        <taxon>Plexauridae</taxon>
        <taxon>Paramuricea</taxon>
    </lineage>
</organism>
<dbReference type="InterPro" id="IPR017452">
    <property type="entry name" value="GPCR_Rhodpsn_7TM"/>
</dbReference>
<sequence>MSYLQGSFEDRCRTTGAPSHLSYFTASISILLLATNIPGNLLLILAVACDPHKNLRSPFNYLMSNLAIADLIVGLVTGPLSVNYHIKEGLYGQLSTAEIRLFHMSYFISCTASILSLASLATERYLAIRNPHNYRTKLTGKRILATVISVWLIALSLPFIYFEVGFITCAFILANTTVFLAVGIMCFTYGLMIWKFKKDKTRFQNVTRSEREMERIQRVVSNDRHDKSRHHVSSRHDKTVRMETRVTKMFLVVMAAVLGCYGPSAILIYTMSFCETCSCESLHWFRDLQCLLVLLNSSVNFFCYGLRSPRFRQAFVTILRLPGRRKSAEKSVSTSTPSEESQAVRNITYNQKTCTDV</sequence>
<dbReference type="PROSITE" id="PS00237">
    <property type="entry name" value="G_PROTEIN_RECEP_F1_1"/>
    <property type="match status" value="1"/>
</dbReference>
<dbReference type="OrthoDB" id="5960696at2759"/>
<keyword evidence="9 10" id="KW-0807">Transducer</keyword>
<dbReference type="PANTHER" id="PTHR24246:SF27">
    <property type="entry name" value="ADENOSINE RECEPTOR, ISOFORM A"/>
    <property type="match status" value="1"/>
</dbReference>
<dbReference type="SUPFAM" id="SSF81321">
    <property type="entry name" value="Family A G protein-coupled receptor-like"/>
    <property type="match status" value="1"/>
</dbReference>
<dbReference type="SMART" id="SM01381">
    <property type="entry name" value="7TM_GPCR_Srsx"/>
    <property type="match status" value="1"/>
</dbReference>
<proteinExistence type="inferred from homology"/>
<keyword evidence="4" id="KW-1133">Transmembrane helix</keyword>
<keyword evidence="3 10" id="KW-0812">Transmembrane</keyword>
<gene>
    <name evidence="11" type="ORF">PACLA_8A060761</name>
</gene>
<evidence type="ECO:0000256" key="3">
    <source>
        <dbReference type="ARBA" id="ARBA00022692"/>
    </source>
</evidence>
<comment type="subcellular location">
    <subcellularLocation>
        <location evidence="1">Cell membrane</location>
        <topology evidence="1">Multi-pass membrane protein</topology>
    </subcellularLocation>
</comment>
<keyword evidence="8" id="KW-0325">Glycoprotein</keyword>
<evidence type="ECO:0000313" key="11">
    <source>
        <dbReference type="EMBL" id="CAB4026943.1"/>
    </source>
</evidence>
<accession>A0A6S7KFF8</accession>
<keyword evidence="12" id="KW-1185">Reference proteome</keyword>
<protein>
    <submittedName>
        <fullName evidence="11">Adenosine receptor A2a-like</fullName>
    </submittedName>
</protein>
<name>A0A6S7KFF8_PARCT</name>
<evidence type="ECO:0000256" key="1">
    <source>
        <dbReference type="ARBA" id="ARBA00004651"/>
    </source>
</evidence>
<dbReference type="Gene3D" id="1.20.1070.10">
    <property type="entry name" value="Rhodopsin 7-helix transmembrane proteins"/>
    <property type="match status" value="1"/>
</dbReference>
<dbReference type="GO" id="GO:0004930">
    <property type="term" value="F:G protein-coupled receptor activity"/>
    <property type="evidence" value="ECO:0007669"/>
    <property type="project" value="UniProtKB-KW"/>
</dbReference>
<keyword evidence="7 10" id="KW-0675">Receptor</keyword>
<dbReference type="GO" id="GO:0005886">
    <property type="term" value="C:plasma membrane"/>
    <property type="evidence" value="ECO:0007669"/>
    <property type="project" value="UniProtKB-SubCell"/>
</dbReference>
<dbReference type="EMBL" id="CACRXK020014503">
    <property type="protein sequence ID" value="CAB4026943.1"/>
    <property type="molecule type" value="Genomic_DNA"/>
</dbReference>
<keyword evidence="6" id="KW-0472">Membrane</keyword>
<dbReference type="Pfam" id="PF00001">
    <property type="entry name" value="7tm_1"/>
    <property type="match status" value="1"/>
</dbReference>
<dbReference type="Proteomes" id="UP001152795">
    <property type="component" value="Unassembled WGS sequence"/>
</dbReference>
<evidence type="ECO:0000256" key="8">
    <source>
        <dbReference type="ARBA" id="ARBA00023180"/>
    </source>
</evidence>
<comment type="similarity">
    <text evidence="10">Belongs to the G-protein coupled receptor 1 family.</text>
</comment>
<evidence type="ECO:0000256" key="6">
    <source>
        <dbReference type="ARBA" id="ARBA00023136"/>
    </source>
</evidence>
<evidence type="ECO:0000313" key="12">
    <source>
        <dbReference type="Proteomes" id="UP001152795"/>
    </source>
</evidence>
<evidence type="ECO:0000256" key="7">
    <source>
        <dbReference type="ARBA" id="ARBA00023170"/>
    </source>
</evidence>
<dbReference type="AlphaFoldDB" id="A0A6S7KFF8"/>
<evidence type="ECO:0000256" key="9">
    <source>
        <dbReference type="ARBA" id="ARBA00023224"/>
    </source>
</evidence>
<dbReference type="PANTHER" id="PTHR24246">
    <property type="entry name" value="OLFACTORY RECEPTOR AND ADENOSINE RECEPTOR"/>
    <property type="match status" value="1"/>
</dbReference>
<keyword evidence="5 10" id="KW-0297">G-protein coupled receptor</keyword>
<evidence type="ECO:0000256" key="5">
    <source>
        <dbReference type="ARBA" id="ARBA00023040"/>
    </source>
</evidence>